<dbReference type="AlphaFoldDB" id="A0A0S4L8I2"/>
<dbReference type="CDD" id="cd02440">
    <property type="entry name" value="AdoMet_MTases"/>
    <property type="match status" value="1"/>
</dbReference>
<reference evidence="3 4" key="1">
    <citation type="submission" date="2015-10" db="EMBL/GenBank/DDBJ databases">
        <authorList>
            <person name="Gilbert D.G."/>
        </authorList>
    </citation>
    <scope>NUCLEOTIDE SEQUENCE [LARGE SCALE GENOMIC DNA]</scope>
    <source>
        <strain evidence="3">COMA1</strain>
    </source>
</reference>
<evidence type="ECO:0000313" key="4">
    <source>
        <dbReference type="Proteomes" id="UP000199032"/>
    </source>
</evidence>
<proteinExistence type="predicted"/>
<dbReference type="RefSeq" id="WP_176697781.1">
    <property type="nucleotide sequence ID" value="NZ_CZQA01000001.1"/>
</dbReference>
<dbReference type="Pfam" id="PF08241">
    <property type="entry name" value="Methyltransf_11"/>
    <property type="match status" value="1"/>
</dbReference>
<gene>
    <name evidence="3" type="ORF">COMA1_10439</name>
</gene>
<name>A0A0S4L8I2_9BACT</name>
<dbReference type="Gene3D" id="3.40.50.150">
    <property type="entry name" value="Vaccinia Virus protein VP39"/>
    <property type="match status" value="1"/>
</dbReference>
<keyword evidence="3" id="KW-0808">Transferase</keyword>
<protein>
    <submittedName>
        <fullName evidence="3">Putative methyltransferase</fullName>
    </submittedName>
</protein>
<dbReference type="PANTHER" id="PTHR42912">
    <property type="entry name" value="METHYLTRANSFERASE"/>
    <property type="match status" value="1"/>
</dbReference>
<organism evidence="3 4">
    <name type="scientific">Candidatus Nitrospira nitrosa</name>
    <dbReference type="NCBI Taxonomy" id="1742972"/>
    <lineage>
        <taxon>Bacteria</taxon>
        <taxon>Pseudomonadati</taxon>
        <taxon>Nitrospirota</taxon>
        <taxon>Nitrospiria</taxon>
        <taxon>Nitrospirales</taxon>
        <taxon>Nitrospiraceae</taxon>
        <taxon>Nitrospira</taxon>
    </lineage>
</organism>
<evidence type="ECO:0000259" key="2">
    <source>
        <dbReference type="Pfam" id="PF08241"/>
    </source>
</evidence>
<dbReference type="GO" id="GO:0008757">
    <property type="term" value="F:S-adenosylmethionine-dependent methyltransferase activity"/>
    <property type="evidence" value="ECO:0007669"/>
    <property type="project" value="InterPro"/>
</dbReference>
<keyword evidence="4" id="KW-1185">Reference proteome</keyword>
<evidence type="ECO:0000313" key="3">
    <source>
        <dbReference type="EMBL" id="CUS32134.1"/>
    </source>
</evidence>
<sequence length="297" mass="33319">MSSSTGKDPLPLPATLADHPPPSGKGGSLPGYRLSAQGRQQVEDERLSLLEEIFDPLSRQRRTLVQPGWRCLEVGAGRGSMAKWLALQVGEHGRVVATDVDTSYLQRLSIPNLDIRRHNILSDPLDELGPGSFDLVCARLLLFWLAGKQENAIRRMVECLRPGGWLIDEDGDWGLVAPVDPAHPHYEPYHRAWKNGEWWTARGYDPLFGRKLPVLFERCGLVNLRHKASASVVRSDSPWGLWWRQSLEGIRASEQADGSLTEDRDKEYDSLTAPLNDPSYWLMTAPIHACWGQRSLS</sequence>
<dbReference type="SUPFAM" id="SSF53335">
    <property type="entry name" value="S-adenosyl-L-methionine-dependent methyltransferases"/>
    <property type="match status" value="1"/>
</dbReference>
<dbReference type="STRING" id="1742972.COMA1_10439"/>
<keyword evidence="3" id="KW-0489">Methyltransferase</keyword>
<dbReference type="GO" id="GO:0032259">
    <property type="term" value="P:methylation"/>
    <property type="evidence" value="ECO:0007669"/>
    <property type="project" value="UniProtKB-KW"/>
</dbReference>
<dbReference type="InterPro" id="IPR050508">
    <property type="entry name" value="Methyltransf_Superfamily"/>
</dbReference>
<accession>A0A0S4L8I2</accession>
<dbReference type="EMBL" id="CZQA01000001">
    <property type="protein sequence ID" value="CUS32134.1"/>
    <property type="molecule type" value="Genomic_DNA"/>
</dbReference>
<feature type="domain" description="Methyltransferase type 11" evidence="2">
    <location>
        <begin position="72"/>
        <end position="167"/>
    </location>
</feature>
<dbReference type="InterPro" id="IPR013216">
    <property type="entry name" value="Methyltransf_11"/>
</dbReference>
<evidence type="ECO:0000256" key="1">
    <source>
        <dbReference type="SAM" id="MobiDB-lite"/>
    </source>
</evidence>
<dbReference type="PANTHER" id="PTHR42912:SF93">
    <property type="entry name" value="N6-ADENOSINE-METHYLTRANSFERASE TMT1A"/>
    <property type="match status" value="1"/>
</dbReference>
<dbReference type="Proteomes" id="UP000199032">
    <property type="component" value="Unassembled WGS sequence"/>
</dbReference>
<dbReference type="InterPro" id="IPR029063">
    <property type="entry name" value="SAM-dependent_MTases_sf"/>
</dbReference>
<feature type="region of interest" description="Disordered" evidence="1">
    <location>
        <begin position="1"/>
        <end position="37"/>
    </location>
</feature>